<dbReference type="AlphaFoldDB" id="A0A497ESE0"/>
<proteinExistence type="predicted"/>
<name>A0A497ESE0_9CREN</name>
<dbReference type="InterPro" id="IPR020846">
    <property type="entry name" value="MFS_dom"/>
</dbReference>
<dbReference type="EMBL" id="QMQX01000192">
    <property type="protein sequence ID" value="RLE49831.1"/>
    <property type="molecule type" value="Genomic_DNA"/>
</dbReference>
<comment type="caution">
    <text evidence="3">The sequence shown here is derived from an EMBL/GenBank/DDBJ whole genome shotgun (WGS) entry which is preliminary data.</text>
</comment>
<sequence>MKALEMEKRCGSEDFVNRRSYITLLFRRGLSSFFNGLSQQYVDLYAVNLGLTISSLGGVRSLALFSSAILSSAIGYVADLMSRKAAYVIGMVIEVLSAASFALARDWSLASLGFILGIVSFNALSGLEALLLTESTRGSHRAFSIGISDSLSMLALVISPLVAAYLVNYFGGLNREGIRPLFMIQLSGLAMTLVVTSL</sequence>
<dbReference type="PANTHER" id="PTHR23518">
    <property type="entry name" value="C-METHYLTRANSFERASE"/>
    <property type="match status" value="1"/>
</dbReference>
<dbReference type="Proteomes" id="UP000272051">
    <property type="component" value="Unassembled WGS sequence"/>
</dbReference>
<keyword evidence="1" id="KW-1133">Transmembrane helix</keyword>
<keyword evidence="1" id="KW-0812">Transmembrane</keyword>
<evidence type="ECO:0000313" key="3">
    <source>
        <dbReference type="EMBL" id="RLE49831.1"/>
    </source>
</evidence>
<feature type="domain" description="Major facilitator superfamily (MFS) profile" evidence="2">
    <location>
        <begin position="20"/>
        <end position="198"/>
    </location>
</feature>
<dbReference type="PANTHER" id="PTHR23518:SF2">
    <property type="entry name" value="MAJOR FACILITATOR SUPERFAMILY TRANSPORTER"/>
    <property type="match status" value="1"/>
</dbReference>
<feature type="transmembrane region" description="Helical" evidence="1">
    <location>
        <begin position="58"/>
        <end position="78"/>
    </location>
</feature>
<dbReference type="Pfam" id="PF07690">
    <property type="entry name" value="MFS_1"/>
    <property type="match status" value="1"/>
</dbReference>
<feature type="non-terminal residue" evidence="3">
    <location>
        <position position="198"/>
    </location>
</feature>
<feature type="transmembrane region" description="Helical" evidence="1">
    <location>
        <begin position="110"/>
        <end position="132"/>
    </location>
</feature>
<organism evidence="3 4">
    <name type="scientific">Thermoproteota archaeon</name>
    <dbReference type="NCBI Taxonomy" id="2056631"/>
    <lineage>
        <taxon>Archaea</taxon>
        <taxon>Thermoproteota</taxon>
    </lineage>
</organism>
<accession>A0A497ESE0</accession>
<dbReference type="Gene3D" id="1.20.1250.20">
    <property type="entry name" value="MFS general substrate transporter like domains"/>
    <property type="match status" value="1"/>
</dbReference>
<keyword evidence="1" id="KW-0472">Membrane</keyword>
<evidence type="ECO:0000256" key="1">
    <source>
        <dbReference type="SAM" id="Phobius"/>
    </source>
</evidence>
<feature type="transmembrane region" description="Helical" evidence="1">
    <location>
        <begin position="85"/>
        <end position="104"/>
    </location>
</feature>
<evidence type="ECO:0000313" key="4">
    <source>
        <dbReference type="Proteomes" id="UP000272051"/>
    </source>
</evidence>
<dbReference type="GO" id="GO:0022857">
    <property type="term" value="F:transmembrane transporter activity"/>
    <property type="evidence" value="ECO:0007669"/>
    <property type="project" value="InterPro"/>
</dbReference>
<dbReference type="SUPFAM" id="SSF103473">
    <property type="entry name" value="MFS general substrate transporter"/>
    <property type="match status" value="1"/>
</dbReference>
<dbReference type="PROSITE" id="PS50850">
    <property type="entry name" value="MFS"/>
    <property type="match status" value="1"/>
</dbReference>
<evidence type="ECO:0000259" key="2">
    <source>
        <dbReference type="PROSITE" id="PS50850"/>
    </source>
</evidence>
<reference evidence="3 4" key="1">
    <citation type="submission" date="2018-06" db="EMBL/GenBank/DDBJ databases">
        <title>Extensive metabolic versatility and redundancy in microbially diverse, dynamic hydrothermal sediments.</title>
        <authorList>
            <person name="Dombrowski N."/>
            <person name="Teske A."/>
            <person name="Baker B.J."/>
        </authorList>
    </citation>
    <scope>NUCLEOTIDE SEQUENCE [LARGE SCALE GENOMIC DNA]</scope>
    <source>
        <strain evidence="3">B34_G17</strain>
    </source>
</reference>
<dbReference type="InterPro" id="IPR036259">
    <property type="entry name" value="MFS_trans_sf"/>
</dbReference>
<protein>
    <recommendedName>
        <fullName evidence="2">Major facilitator superfamily (MFS) profile domain-containing protein</fullName>
    </recommendedName>
</protein>
<gene>
    <name evidence="3" type="ORF">DRJ33_07880</name>
</gene>
<dbReference type="InterPro" id="IPR011701">
    <property type="entry name" value="MFS"/>
</dbReference>
<feature type="transmembrane region" description="Helical" evidence="1">
    <location>
        <begin position="153"/>
        <end position="171"/>
    </location>
</feature>